<keyword evidence="3" id="KW-1185">Reference proteome</keyword>
<evidence type="ECO:0000313" key="3">
    <source>
        <dbReference type="Proteomes" id="UP001154420"/>
    </source>
</evidence>
<proteinExistence type="predicted"/>
<comment type="caution">
    <text evidence="2">The sequence shown here is derived from an EMBL/GenBank/DDBJ whole genome shotgun (WGS) entry which is preliminary data.</text>
</comment>
<reference evidence="2" key="1">
    <citation type="submission" date="2018-09" db="EMBL/GenBank/DDBJ databases">
        <title>Murine metabolic-syndrome-specific gut microbial biobank.</title>
        <authorList>
            <person name="Liu C."/>
        </authorList>
    </citation>
    <scope>NUCLEOTIDE SEQUENCE</scope>
    <source>
        <strain evidence="2">D42-62</strain>
    </source>
</reference>
<evidence type="ECO:0000313" key="2">
    <source>
        <dbReference type="EMBL" id="NBJ92510.1"/>
    </source>
</evidence>
<feature type="domain" description="DUF4422" evidence="1">
    <location>
        <begin position="167"/>
        <end position="353"/>
    </location>
</feature>
<dbReference type="EMBL" id="QZDT01000009">
    <property type="protein sequence ID" value="NBJ92510.1"/>
    <property type="molecule type" value="Genomic_DNA"/>
</dbReference>
<evidence type="ECO:0000259" key="1">
    <source>
        <dbReference type="Pfam" id="PF14393"/>
    </source>
</evidence>
<gene>
    <name evidence="2" type="ORF">D5281_07855</name>
</gene>
<sequence>MEENMLYKEELITELIKEGEVVIYGAGVMGKALKVCLKDAPYNLSVTSFLVRSMEGNPDEIEGIPVLDLEHAAGYKEKKILVALHEKHIKEAMKELRDKGFSRLIPISFDSDIWSNIRGNWLYNNQAENGLTYIDLNEALENELHVYVVHSIADRTLKEESKLRSFEIPIQVGAALTDIEMFPVRDCVGENISDKNPQYCELTALYWIWKHDKSKYVGLSHYRRKFDISEEQARKLLNSDIDIVATVPVLNMAGIRQQYCSDHEEKDWDIMLEAIKSIHPEYMSTADKVQNGIYYYAYNMFITRKEILDDYCKWLFPILSYCEEKIGIKTDSYQNRYIGFLAERLLTIYFTHNRQYKLAIACKHFMESI</sequence>
<protein>
    <submittedName>
        <fullName evidence="2">DUF4422 domain-containing protein</fullName>
    </submittedName>
</protein>
<name>A0A9X5BEY0_9FIRM</name>
<dbReference type="InterPro" id="IPR025536">
    <property type="entry name" value="DUF4422"/>
</dbReference>
<accession>A0A9X5BEY0</accession>
<dbReference type="Pfam" id="PF14393">
    <property type="entry name" value="DUF4422"/>
    <property type="match status" value="1"/>
</dbReference>
<organism evidence="2 3">
    <name type="scientific">Parablautia muri</name>
    <dbReference type="NCBI Taxonomy" id="2320879"/>
    <lineage>
        <taxon>Bacteria</taxon>
        <taxon>Bacillati</taxon>
        <taxon>Bacillota</taxon>
        <taxon>Clostridia</taxon>
        <taxon>Lachnospirales</taxon>
        <taxon>Lachnospiraceae</taxon>
        <taxon>Parablautia</taxon>
    </lineage>
</organism>
<dbReference type="AlphaFoldDB" id="A0A9X5BEY0"/>
<dbReference type="Proteomes" id="UP001154420">
    <property type="component" value="Unassembled WGS sequence"/>
</dbReference>